<dbReference type="Proteomes" id="UP000823912">
    <property type="component" value="Unassembled WGS sequence"/>
</dbReference>
<evidence type="ECO:0000313" key="1">
    <source>
        <dbReference type="EMBL" id="HIR70567.1"/>
    </source>
</evidence>
<dbReference type="EMBL" id="DVHM01000079">
    <property type="protein sequence ID" value="HIR70567.1"/>
    <property type="molecule type" value="Genomic_DNA"/>
</dbReference>
<reference evidence="1" key="2">
    <citation type="journal article" date="2021" name="PeerJ">
        <title>Extensive microbial diversity within the chicken gut microbiome revealed by metagenomics and culture.</title>
        <authorList>
            <person name="Gilroy R."/>
            <person name="Ravi A."/>
            <person name="Getino M."/>
            <person name="Pursley I."/>
            <person name="Horton D.L."/>
            <person name="Alikhan N.F."/>
            <person name="Baker D."/>
            <person name="Gharbi K."/>
            <person name="Hall N."/>
            <person name="Watson M."/>
            <person name="Adriaenssens E.M."/>
            <person name="Foster-Nyarko E."/>
            <person name="Jarju S."/>
            <person name="Secka A."/>
            <person name="Antonio M."/>
            <person name="Oren A."/>
            <person name="Chaudhuri R.R."/>
            <person name="La Ragione R."/>
            <person name="Hildebrand F."/>
            <person name="Pallen M.J."/>
        </authorList>
    </citation>
    <scope>NUCLEOTIDE SEQUENCE</scope>
    <source>
        <strain evidence="1">ChiSjej5B23-6657</strain>
    </source>
</reference>
<name>A0A9D1E8Y6_9FIRM</name>
<sequence>FRALFSERKHLLSLYNAVNETNYTNEEDLEINTPENVIYLKMKNDISFLFGFSLNLYEHQPSVNPNMPLRDLFYVADLLQKIVKDKNLYSSCLVGIPTPKFVMFYNGTDVRGPDGDCGSSQPGGGRVYRGGRSWGLSVGAQSGGGCDEYL</sequence>
<reference evidence="1" key="1">
    <citation type="submission" date="2020-10" db="EMBL/GenBank/DDBJ databases">
        <authorList>
            <person name="Gilroy R."/>
        </authorList>
    </citation>
    <scope>NUCLEOTIDE SEQUENCE</scope>
    <source>
        <strain evidence="1">ChiSjej5B23-6657</strain>
    </source>
</reference>
<evidence type="ECO:0000313" key="2">
    <source>
        <dbReference type="Proteomes" id="UP000823912"/>
    </source>
</evidence>
<feature type="non-terminal residue" evidence="1">
    <location>
        <position position="1"/>
    </location>
</feature>
<comment type="caution">
    <text evidence="1">The sequence shown here is derived from an EMBL/GenBank/DDBJ whole genome shotgun (WGS) entry which is preliminary data.</text>
</comment>
<proteinExistence type="predicted"/>
<gene>
    <name evidence="1" type="ORF">IAA55_04730</name>
</gene>
<dbReference type="AlphaFoldDB" id="A0A9D1E8Y6"/>
<protein>
    <submittedName>
        <fullName evidence="1">Uncharacterized protein</fullName>
    </submittedName>
</protein>
<organism evidence="1 2">
    <name type="scientific">Candidatus Pullilachnospira gallistercoris</name>
    <dbReference type="NCBI Taxonomy" id="2840911"/>
    <lineage>
        <taxon>Bacteria</taxon>
        <taxon>Bacillati</taxon>
        <taxon>Bacillota</taxon>
        <taxon>Clostridia</taxon>
        <taxon>Lachnospirales</taxon>
        <taxon>Lachnospiraceae</taxon>
        <taxon>Lachnospiraceae incertae sedis</taxon>
        <taxon>Candidatus Pullilachnospira</taxon>
    </lineage>
</organism>
<accession>A0A9D1E8Y6</accession>